<reference evidence="1" key="1">
    <citation type="submission" date="2018-05" db="EMBL/GenBank/DDBJ databases">
        <authorList>
            <person name="Lanie J.A."/>
            <person name="Ng W.-L."/>
            <person name="Kazmierczak K.M."/>
            <person name="Andrzejewski T.M."/>
            <person name="Davidsen T.M."/>
            <person name="Wayne K.J."/>
            <person name="Tettelin H."/>
            <person name="Glass J.I."/>
            <person name="Rusch D."/>
            <person name="Podicherti R."/>
            <person name="Tsui H.-C.T."/>
            <person name="Winkler M.E."/>
        </authorList>
    </citation>
    <scope>NUCLEOTIDE SEQUENCE</scope>
</reference>
<sequence>MPKPSIKNKTILVVKDEFVNTSKLPPQMRMKFNIQSTSGLKGNFYVTPSNGNAIISSLEPGNYNINGYTLHAVGTETPRKLRTYSFNTKFELKKNQITVLNRKIVAVQKPYDSRGGWRFNVKTKSLTDSEKQ</sequence>
<gene>
    <name evidence="1" type="ORF">METZ01_LOCUS180185</name>
</gene>
<name>A0A382CNY3_9ZZZZ</name>
<dbReference type="AlphaFoldDB" id="A0A382CNY3"/>
<evidence type="ECO:0000313" key="1">
    <source>
        <dbReference type="EMBL" id="SVB27331.1"/>
    </source>
</evidence>
<organism evidence="1">
    <name type="scientific">marine metagenome</name>
    <dbReference type="NCBI Taxonomy" id="408172"/>
    <lineage>
        <taxon>unclassified sequences</taxon>
        <taxon>metagenomes</taxon>
        <taxon>ecological metagenomes</taxon>
    </lineage>
</organism>
<protein>
    <submittedName>
        <fullName evidence="1">Uncharacterized protein</fullName>
    </submittedName>
</protein>
<accession>A0A382CNY3</accession>
<dbReference type="EMBL" id="UINC01035237">
    <property type="protein sequence ID" value="SVB27331.1"/>
    <property type="molecule type" value="Genomic_DNA"/>
</dbReference>
<proteinExistence type="predicted"/>